<evidence type="ECO:0000313" key="2">
    <source>
        <dbReference type="Proteomes" id="UP000320547"/>
    </source>
</evidence>
<comment type="caution">
    <text evidence="1">The sequence shown here is derived from an EMBL/GenBank/DDBJ whole genome shotgun (WGS) entry which is preliminary data.</text>
</comment>
<accession>A0A562US66</accession>
<proteinExistence type="predicted"/>
<dbReference type="RefSeq" id="WP_157092817.1">
    <property type="nucleotide sequence ID" value="NZ_CP015963.1"/>
</dbReference>
<dbReference type="AlphaFoldDB" id="A0A562US66"/>
<evidence type="ECO:0000313" key="1">
    <source>
        <dbReference type="EMBL" id="TWJ08452.1"/>
    </source>
</evidence>
<sequence length="50" mass="5824">MNTMNLREFARPKLTLRYDAVHAQRTDPERASPDLIPTAELRRLVAEMID</sequence>
<gene>
    <name evidence="1" type="ORF">JN10_0062</name>
</gene>
<organism evidence="1 2">
    <name type="scientific">Altererythrobacter ishigakiensis</name>
    <dbReference type="NCBI Taxonomy" id="476157"/>
    <lineage>
        <taxon>Bacteria</taxon>
        <taxon>Pseudomonadati</taxon>
        <taxon>Pseudomonadota</taxon>
        <taxon>Alphaproteobacteria</taxon>
        <taxon>Sphingomonadales</taxon>
        <taxon>Erythrobacteraceae</taxon>
        <taxon>Altererythrobacter</taxon>
    </lineage>
</organism>
<dbReference type="STRING" id="476157.GCA_001663155_00678"/>
<keyword evidence="2" id="KW-1185">Reference proteome</keyword>
<dbReference type="EMBL" id="VLLK01000001">
    <property type="protein sequence ID" value="TWJ08452.1"/>
    <property type="molecule type" value="Genomic_DNA"/>
</dbReference>
<reference evidence="1 2" key="1">
    <citation type="submission" date="2019-07" db="EMBL/GenBank/DDBJ databases">
        <title>Genomic Encyclopedia of Archaeal and Bacterial Type Strains, Phase II (KMG-II): from individual species to whole genera.</title>
        <authorList>
            <person name="Goeker M."/>
        </authorList>
    </citation>
    <scope>NUCLEOTIDE SEQUENCE [LARGE SCALE GENOMIC DNA]</scope>
    <source>
        <strain evidence="1 2">ATCC BAA-2084</strain>
    </source>
</reference>
<dbReference type="Proteomes" id="UP000320547">
    <property type="component" value="Unassembled WGS sequence"/>
</dbReference>
<name>A0A562US66_9SPHN</name>
<protein>
    <submittedName>
        <fullName evidence="1">Uncharacterized protein</fullName>
    </submittedName>
</protein>